<dbReference type="Gene3D" id="1.10.630.10">
    <property type="entry name" value="Cytochrome P450"/>
    <property type="match status" value="1"/>
</dbReference>
<protein>
    <recommendedName>
        <fullName evidence="7">Cytochrome P450</fullName>
    </recommendedName>
</protein>
<dbReference type="OrthoDB" id="3366823at2759"/>
<dbReference type="GO" id="GO:0008395">
    <property type="term" value="F:steroid hydroxylase activity"/>
    <property type="evidence" value="ECO:0007669"/>
    <property type="project" value="TreeGrafter"/>
</dbReference>
<reference evidence="6" key="2">
    <citation type="submission" date="2015-01" db="EMBL/GenBank/DDBJ databases">
        <title>Evolutionary Origins and Diversification of the Mycorrhizal Mutualists.</title>
        <authorList>
            <consortium name="DOE Joint Genome Institute"/>
            <consortium name="Mycorrhizal Genomics Consortium"/>
            <person name="Kohler A."/>
            <person name="Kuo A."/>
            <person name="Nagy L.G."/>
            <person name="Floudas D."/>
            <person name="Copeland A."/>
            <person name="Barry K.W."/>
            <person name="Cichocki N."/>
            <person name="Veneault-Fourrey C."/>
            <person name="LaButti K."/>
            <person name="Lindquist E.A."/>
            <person name="Lipzen A."/>
            <person name="Lundell T."/>
            <person name="Morin E."/>
            <person name="Murat C."/>
            <person name="Riley R."/>
            <person name="Ohm R."/>
            <person name="Sun H."/>
            <person name="Tunlid A."/>
            <person name="Henrissat B."/>
            <person name="Grigoriev I.V."/>
            <person name="Hibbett D.S."/>
            <person name="Martin F."/>
        </authorList>
    </citation>
    <scope>NUCLEOTIDE SEQUENCE [LARGE SCALE GENOMIC DNA]</scope>
    <source>
        <strain evidence="6">Marx 270</strain>
    </source>
</reference>
<dbReference type="Pfam" id="PF00067">
    <property type="entry name" value="p450"/>
    <property type="match status" value="1"/>
</dbReference>
<evidence type="ECO:0000256" key="4">
    <source>
        <dbReference type="ARBA" id="ARBA00023004"/>
    </source>
</evidence>
<dbReference type="AlphaFoldDB" id="A0A0C3IH22"/>
<reference evidence="5 6" key="1">
    <citation type="submission" date="2014-04" db="EMBL/GenBank/DDBJ databases">
        <authorList>
            <consortium name="DOE Joint Genome Institute"/>
            <person name="Kuo A."/>
            <person name="Kohler A."/>
            <person name="Costa M.D."/>
            <person name="Nagy L.G."/>
            <person name="Floudas D."/>
            <person name="Copeland A."/>
            <person name="Barry K.W."/>
            <person name="Cichocki N."/>
            <person name="Veneault-Fourrey C."/>
            <person name="LaButti K."/>
            <person name="Lindquist E.A."/>
            <person name="Lipzen A."/>
            <person name="Lundell T."/>
            <person name="Morin E."/>
            <person name="Murat C."/>
            <person name="Sun H."/>
            <person name="Tunlid A."/>
            <person name="Henrissat B."/>
            <person name="Grigoriev I.V."/>
            <person name="Hibbett D.S."/>
            <person name="Martin F."/>
            <person name="Nordberg H.P."/>
            <person name="Cantor M.N."/>
            <person name="Hua S.X."/>
        </authorList>
    </citation>
    <scope>NUCLEOTIDE SEQUENCE [LARGE SCALE GENOMIC DNA]</scope>
    <source>
        <strain evidence="5 6">Marx 270</strain>
    </source>
</reference>
<dbReference type="InParanoid" id="A0A0C3IH22"/>
<accession>A0A0C3IH22</accession>
<keyword evidence="3" id="KW-0479">Metal-binding</keyword>
<dbReference type="InterPro" id="IPR001128">
    <property type="entry name" value="Cyt_P450"/>
</dbReference>
<dbReference type="PANTHER" id="PTHR24304:SF2">
    <property type="entry name" value="24-HYDROXYCHOLESTEROL 7-ALPHA-HYDROXYLASE"/>
    <property type="match status" value="1"/>
</dbReference>
<evidence type="ECO:0000256" key="2">
    <source>
        <dbReference type="ARBA" id="ARBA00022617"/>
    </source>
</evidence>
<dbReference type="HOGENOM" id="CLU_018012_5_2_1"/>
<dbReference type="SUPFAM" id="SSF48264">
    <property type="entry name" value="Cytochrome P450"/>
    <property type="match status" value="1"/>
</dbReference>
<dbReference type="STRING" id="870435.A0A0C3IH22"/>
<sequence>MSIGGRHLTVISSPDGIAAILRDQHNIFKSDSIQIELTQAIAGPRENVPRLQEILQHQIAPMVGRTLAKMSLKKFTSTYVARLLQEMNSFVARSEKGRKAVSLMELVGRCRLAALCHAFFGPSFTDDIYDDINCLDESVYARLYRVPFDWRPSTGARKRLIGRLCAYVAQVEEGSALVDVMMGTLDIFRANKLTIEEKAWLLLVFLWGLYANSTNMTFWALTEILADGKLAAQLRAEIDSVLHAHMDVGKGDVPCITDLPALLRTDTHALDGLPLLDSVVQETIRLRLISTPLRQASCDTELVVDAAAGQRVIVRKGEYVMAHLMGTHWDGRWFEQPDKFVPDRFTTGRYASGLEGSDGDNSTRPKRTKLPFFGWGGGREIVSGHPANGPGSRRTEMLSFHRSARDGTLPSMK</sequence>
<evidence type="ECO:0000256" key="3">
    <source>
        <dbReference type="ARBA" id="ARBA00022723"/>
    </source>
</evidence>
<dbReference type="EMBL" id="KN832049">
    <property type="protein sequence ID" value="KIN96322.1"/>
    <property type="molecule type" value="Genomic_DNA"/>
</dbReference>
<keyword evidence="6" id="KW-1185">Reference proteome</keyword>
<dbReference type="GO" id="GO:0016705">
    <property type="term" value="F:oxidoreductase activity, acting on paired donors, with incorporation or reduction of molecular oxygen"/>
    <property type="evidence" value="ECO:0007669"/>
    <property type="project" value="InterPro"/>
</dbReference>
<name>A0A0C3IH22_PISTI</name>
<keyword evidence="2" id="KW-0349">Heme</keyword>
<dbReference type="PANTHER" id="PTHR24304">
    <property type="entry name" value="CYTOCHROME P450 FAMILY 7"/>
    <property type="match status" value="1"/>
</dbReference>
<evidence type="ECO:0000256" key="1">
    <source>
        <dbReference type="ARBA" id="ARBA00010617"/>
    </source>
</evidence>
<evidence type="ECO:0000313" key="6">
    <source>
        <dbReference type="Proteomes" id="UP000054217"/>
    </source>
</evidence>
<dbReference type="GO" id="GO:0020037">
    <property type="term" value="F:heme binding"/>
    <property type="evidence" value="ECO:0007669"/>
    <property type="project" value="InterPro"/>
</dbReference>
<keyword evidence="4" id="KW-0408">Iron</keyword>
<proteinExistence type="inferred from homology"/>
<comment type="similarity">
    <text evidence="1">Belongs to the cytochrome P450 family.</text>
</comment>
<dbReference type="InterPro" id="IPR036396">
    <property type="entry name" value="Cyt_P450_sf"/>
</dbReference>
<gene>
    <name evidence="5" type="ORF">M404DRAFT_163438</name>
</gene>
<dbReference type="Proteomes" id="UP000054217">
    <property type="component" value="Unassembled WGS sequence"/>
</dbReference>
<dbReference type="GO" id="GO:0005506">
    <property type="term" value="F:iron ion binding"/>
    <property type="evidence" value="ECO:0007669"/>
    <property type="project" value="InterPro"/>
</dbReference>
<dbReference type="InterPro" id="IPR050529">
    <property type="entry name" value="CYP450_sterol_14alpha_dmase"/>
</dbReference>
<evidence type="ECO:0008006" key="7">
    <source>
        <dbReference type="Google" id="ProtNLM"/>
    </source>
</evidence>
<evidence type="ECO:0000313" key="5">
    <source>
        <dbReference type="EMBL" id="KIN96322.1"/>
    </source>
</evidence>
<organism evidence="5 6">
    <name type="scientific">Pisolithus tinctorius Marx 270</name>
    <dbReference type="NCBI Taxonomy" id="870435"/>
    <lineage>
        <taxon>Eukaryota</taxon>
        <taxon>Fungi</taxon>
        <taxon>Dikarya</taxon>
        <taxon>Basidiomycota</taxon>
        <taxon>Agaricomycotina</taxon>
        <taxon>Agaricomycetes</taxon>
        <taxon>Agaricomycetidae</taxon>
        <taxon>Boletales</taxon>
        <taxon>Sclerodermatineae</taxon>
        <taxon>Pisolithaceae</taxon>
        <taxon>Pisolithus</taxon>
    </lineage>
</organism>